<feature type="compositionally biased region" description="Acidic residues" evidence="1">
    <location>
        <begin position="346"/>
        <end position="364"/>
    </location>
</feature>
<dbReference type="STRING" id="983644.G3JGZ3"/>
<evidence type="ECO:0000256" key="1">
    <source>
        <dbReference type="SAM" id="MobiDB-lite"/>
    </source>
</evidence>
<sequence length="601" mass="66759">MKTARTRRTRATVVDSDDSQSESGSSEAGANGFFDDEALEAEETTDEDSGSDEEDIDPFPFTRLPPELRLQVWTLFCTDLRGAPRVLSFNVSDSLSPTRTSPCKVIGPGHFLEDQTRALRHVLATNQQSRAIAKQRFPDELHVESDNGQEMTICFNRNVDVALLDVVPDFNAGGAMFGSSSAPKVSFDGFSQSIINLALPLRNPSFLLDDADVTSWLRKFTSLQRIFLYVMDDESDGVRLKEEAVRWCASPHARQYYMETFRSESVGGEDYTQLICWADAEKSPSFTKAHVPNWHTRILSEGPKMNFEAAGVMTYPMVIFDTIASFQRFDEFVATDNLPLKVQGANDEDSEDSDADIYEDDSDGDFQVNGASELVDAYESDGIDDDEPEIFDESDEEHLDDGASDEEDGGGGGDDVPSNPFSSPEPSEDERGPSVRGRQRRVIADSDDEDDSEPNTRPTKRKRVHVVEDSDEELSPAEAAEPQLISSDEDEGPITKRRRIEIVDSDEGSEDGSEEDDDQPQQSSLADRLQNRSRYVRAALSDEEDSEEAEGSADGGSNADEEDDDEENEEDDDKEEEDGLVDNMAAESDDDEEDEEDEEDE</sequence>
<evidence type="ECO:0000313" key="4">
    <source>
        <dbReference type="Proteomes" id="UP000001610"/>
    </source>
</evidence>
<evidence type="ECO:0000259" key="2">
    <source>
        <dbReference type="Pfam" id="PF20150"/>
    </source>
</evidence>
<dbReference type="GeneID" id="18167725"/>
<feature type="compositionally biased region" description="Basic residues" evidence="1">
    <location>
        <begin position="1"/>
        <end position="10"/>
    </location>
</feature>
<dbReference type="PANTHER" id="PTHR35910:SF1">
    <property type="entry name" value="2EXR DOMAIN-CONTAINING PROTEIN"/>
    <property type="match status" value="1"/>
</dbReference>
<proteinExistence type="predicted"/>
<dbReference type="OrthoDB" id="3501032at2759"/>
<dbReference type="PANTHER" id="PTHR35910">
    <property type="entry name" value="2EXR DOMAIN-CONTAINING PROTEIN"/>
    <property type="match status" value="1"/>
</dbReference>
<dbReference type="KEGG" id="cmt:CCM_05707"/>
<dbReference type="EMBL" id="JH126402">
    <property type="protein sequence ID" value="EGX91549.1"/>
    <property type="molecule type" value="Genomic_DNA"/>
</dbReference>
<feature type="compositionally biased region" description="Acidic residues" evidence="1">
    <location>
        <begin position="587"/>
        <end position="601"/>
    </location>
</feature>
<dbReference type="Proteomes" id="UP000001610">
    <property type="component" value="Unassembled WGS sequence"/>
</dbReference>
<feature type="region of interest" description="Disordered" evidence="1">
    <location>
        <begin position="1"/>
        <end position="62"/>
    </location>
</feature>
<name>G3JGZ3_CORMM</name>
<dbReference type="InterPro" id="IPR045518">
    <property type="entry name" value="2EXR"/>
</dbReference>
<feature type="region of interest" description="Disordered" evidence="1">
    <location>
        <begin position="343"/>
        <end position="368"/>
    </location>
</feature>
<feature type="compositionally biased region" description="Acidic residues" evidence="1">
    <location>
        <begin position="34"/>
        <end position="57"/>
    </location>
</feature>
<dbReference type="OMA" id="VWESHIL"/>
<evidence type="ECO:0000313" key="3">
    <source>
        <dbReference type="EMBL" id="EGX91549.1"/>
    </source>
</evidence>
<feature type="compositionally biased region" description="Low complexity" evidence="1">
    <location>
        <begin position="21"/>
        <end position="30"/>
    </location>
</feature>
<feature type="domain" description="2EXR" evidence="2">
    <location>
        <begin position="60"/>
        <end position="161"/>
    </location>
</feature>
<accession>G3JGZ3</accession>
<feature type="compositionally biased region" description="Acidic residues" evidence="1">
    <location>
        <begin position="380"/>
        <end position="409"/>
    </location>
</feature>
<keyword evidence="4" id="KW-1185">Reference proteome</keyword>
<dbReference type="Pfam" id="PF20150">
    <property type="entry name" value="2EXR"/>
    <property type="match status" value="1"/>
</dbReference>
<feature type="compositionally biased region" description="Acidic residues" evidence="1">
    <location>
        <begin position="559"/>
        <end position="580"/>
    </location>
</feature>
<gene>
    <name evidence="3" type="ORF">CCM_05707</name>
</gene>
<organism evidence="3 4">
    <name type="scientific">Cordyceps militaris (strain CM01)</name>
    <name type="common">Caterpillar fungus</name>
    <dbReference type="NCBI Taxonomy" id="983644"/>
    <lineage>
        <taxon>Eukaryota</taxon>
        <taxon>Fungi</taxon>
        <taxon>Dikarya</taxon>
        <taxon>Ascomycota</taxon>
        <taxon>Pezizomycotina</taxon>
        <taxon>Sordariomycetes</taxon>
        <taxon>Hypocreomycetidae</taxon>
        <taxon>Hypocreales</taxon>
        <taxon>Cordycipitaceae</taxon>
        <taxon>Cordyceps</taxon>
    </lineage>
</organism>
<protein>
    <recommendedName>
        <fullName evidence="2">2EXR domain-containing protein</fullName>
    </recommendedName>
</protein>
<feature type="region of interest" description="Disordered" evidence="1">
    <location>
        <begin position="380"/>
        <end position="601"/>
    </location>
</feature>
<dbReference type="InParanoid" id="G3JGZ3"/>
<dbReference type="RefSeq" id="XP_006670914.1">
    <property type="nucleotide sequence ID" value="XM_006670851.1"/>
</dbReference>
<feature type="compositionally biased region" description="Low complexity" evidence="1">
    <location>
        <begin position="415"/>
        <end position="425"/>
    </location>
</feature>
<feature type="compositionally biased region" description="Acidic residues" evidence="1">
    <location>
        <begin position="503"/>
        <end position="519"/>
    </location>
</feature>
<dbReference type="VEuPathDB" id="FungiDB:CCM_05707"/>
<reference evidence="3 4" key="1">
    <citation type="journal article" date="2011" name="Genome Biol.">
        <title>Genome sequence of the insect pathogenic fungus Cordyceps militaris, a valued traditional Chinese medicine.</title>
        <authorList>
            <person name="Zheng P."/>
            <person name="Xia Y."/>
            <person name="Xiao G."/>
            <person name="Xiong C."/>
            <person name="Hu X."/>
            <person name="Zhang S."/>
            <person name="Zheng H."/>
            <person name="Huang Y."/>
            <person name="Zhou Y."/>
            <person name="Wang S."/>
            <person name="Zhao G.P."/>
            <person name="Liu X."/>
            <person name="St Leger R.J."/>
            <person name="Wang C."/>
        </authorList>
    </citation>
    <scope>NUCLEOTIDE SEQUENCE [LARGE SCALE GENOMIC DNA]</scope>
    <source>
        <strain evidence="3 4">CM01</strain>
    </source>
</reference>
<dbReference type="eggNOG" id="ENOG502SWCQ">
    <property type="taxonomic scope" value="Eukaryota"/>
</dbReference>
<feature type="compositionally biased region" description="Acidic residues" evidence="1">
    <location>
        <begin position="541"/>
        <end position="551"/>
    </location>
</feature>
<dbReference type="HOGENOM" id="CLU_015773_1_0_1"/>
<dbReference type="AlphaFoldDB" id="G3JGZ3"/>